<dbReference type="InterPro" id="IPR033247">
    <property type="entry name" value="Transketolase_fam"/>
</dbReference>
<dbReference type="InterPro" id="IPR009014">
    <property type="entry name" value="Transketo_C/PFOR_II"/>
</dbReference>
<organism evidence="18 19">
    <name type="scientific">Hymenobacter swuensis DY53</name>
    <dbReference type="NCBI Taxonomy" id="1227739"/>
    <lineage>
        <taxon>Bacteria</taxon>
        <taxon>Pseudomonadati</taxon>
        <taxon>Bacteroidota</taxon>
        <taxon>Cytophagia</taxon>
        <taxon>Cytophagales</taxon>
        <taxon>Hymenobacteraceae</taxon>
        <taxon>Hymenobacter</taxon>
    </lineage>
</organism>
<evidence type="ECO:0000256" key="1">
    <source>
        <dbReference type="ARBA" id="ARBA00001913"/>
    </source>
</evidence>
<feature type="binding site" evidence="15">
    <location>
        <position position="240"/>
    </location>
    <ligand>
        <name>Mg(2+)</name>
        <dbReference type="ChEBI" id="CHEBI:18420"/>
    </ligand>
</feature>
<keyword evidence="19" id="KW-1185">Reference proteome</keyword>
<reference evidence="18 19" key="1">
    <citation type="submission" date="2014-01" db="EMBL/GenBank/DDBJ databases">
        <title>Complete genome sequence of ionizing-radiation resistance bacterium Hymenobacter swuensis DY53.</title>
        <authorList>
            <person name="Jung J.-H."/>
            <person name="Jeong S.-W."/>
            <person name="Joe M.-H."/>
            <person name="Cho y.-j."/>
            <person name="Kim M.-K."/>
            <person name="Lim S.-Y."/>
        </authorList>
    </citation>
    <scope>NUCLEOTIDE SEQUENCE [LARGE SCALE GENOMIC DNA]</scope>
    <source>
        <strain evidence="18 19">DY53</strain>
    </source>
</reference>
<comment type="cofactor">
    <cofactor evidence="2">
        <name>Co(2+)</name>
        <dbReference type="ChEBI" id="CHEBI:48828"/>
    </cofactor>
</comment>
<gene>
    <name evidence="18" type="ORF">Hsw_2674</name>
</gene>
<dbReference type="SMART" id="SM00861">
    <property type="entry name" value="Transket_pyr"/>
    <property type="match status" value="1"/>
</dbReference>
<dbReference type="InterPro" id="IPR049557">
    <property type="entry name" value="Transketolase_CS"/>
</dbReference>
<dbReference type="InterPro" id="IPR055152">
    <property type="entry name" value="Transketolase-like_C_2"/>
</dbReference>
<dbReference type="Proteomes" id="UP000019423">
    <property type="component" value="Chromosome"/>
</dbReference>
<comment type="subunit">
    <text evidence="4">Homodimer.</text>
</comment>
<feature type="binding site" evidence="14">
    <location>
        <position position="121"/>
    </location>
    <ligand>
        <name>thiamine diphosphate</name>
        <dbReference type="ChEBI" id="CHEBI:58937"/>
    </ligand>
</feature>
<feature type="active site" description="Proton donor" evidence="12">
    <location>
        <position position="464"/>
    </location>
</feature>
<evidence type="ECO:0000256" key="12">
    <source>
        <dbReference type="PIRSR" id="PIRSR605478-1"/>
    </source>
</evidence>
<dbReference type="KEGG" id="hsw:Hsw_2674"/>
<feature type="binding site" evidence="14">
    <location>
        <position position="315"/>
    </location>
    <ligand>
        <name>thiamine diphosphate</name>
        <dbReference type="ChEBI" id="CHEBI:58937"/>
    </ligand>
</feature>
<accession>W8EYS5</accession>
<feature type="site" description="Important for catalytic activity" evidence="16">
    <location>
        <position position="81"/>
    </location>
</feature>
<dbReference type="SUPFAM" id="SSF52922">
    <property type="entry name" value="TK C-terminal domain-like"/>
    <property type="match status" value="1"/>
</dbReference>
<evidence type="ECO:0000256" key="10">
    <source>
        <dbReference type="ARBA" id="ARBA00049473"/>
    </source>
</evidence>
<dbReference type="InterPro" id="IPR005475">
    <property type="entry name" value="Transketolase-like_Pyr-bd"/>
</dbReference>
<dbReference type="InterPro" id="IPR020826">
    <property type="entry name" value="Transketolase_BS"/>
</dbReference>
<evidence type="ECO:0000256" key="13">
    <source>
        <dbReference type="PIRSR" id="PIRSR605478-2"/>
    </source>
</evidence>
<dbReference type="CDD" id="cd02012">
    <property type="entry name" value="TPP_TK"/>
    <property type="match status" value="1"/>
</dbReference>
<keyword evidence="8 15" id="KW-0460">Magnesium</keyword>
<feature type="binding site" evidence="14">
    <location>
        <position position="211"/>
    </location>
    <ligand>
        <name>thiamine diphosphate</name>
        <dbReference type="ChEBI" id="CHEBI:58937"/>
    </ligand>
</feature>
<dbReference type="Pfam" id="PF02779">
    <property type="entry name" value="Transket_pyr"/>
    <property type="match status" value="1"/>
</dbReference>
<feature type="binding site" evidence="13">
    <location>
        <position position="81"/>
    </location>
    <ligand>
        <name>substrate</name>
    </ligand>
</feature>
<feature type="binding site" evidence="13">
    <location>
        <position position="410"/>
    </location>
    <ligand>
        <name>substrate</name>
    </ligand>
</feature>
<feature type="binding site" evidence="13">
    <location>
        <position position="315"/>
    </location>
    <ligand>
        <name>substrate</name>
    </ligand>
</feature>
<feature type="binding site" evidence="13">
    <location>
        <position position="522"/>
    </location>
    <ligand>
        <name>substrate</name>
    </ligand>
</feature>
<dbReference type="FunFam" id="3.40.50.970:FF:000003">
    <property type="entry name" value="Transketolase"/>
    <property type="match status" value="1"/>
</dbReference>
<dbReference type="PANTHER" id="PTHR43522">
    <property type="entry name" value="TRANSKETOLASE"/>
    <property type="match status" value="1"/>
</dbReference>
<feature type="site" description="Important for catalytic activity" evidence="16">
    <location>
        <position position="315"/>
    </location>
</feature>
<dbReference type="PANTHER" id="PTHR43522:SF2">
    <property type="entry name" value="TRANSKETOLASE 1-RELATED"/>
    <property type="match status" value="1"/>
</dbReference>
<dbReference type="eggNOG" id="COG0021">
    <property type="taxonomic scope" value="Bacteria"/>
</dbReference>
<evidence type="ECO:0000256" key="9">
    <source>
        <dbReference type="ARBA" id="ARBA00023052"/>
    </source>
</evidence>
<dbReference type="GO" id="GO:0046872">
    <property type="term" value="F:metal ion binding"/>
    <property type="evidence" value="ECO:0007669"/>
    <property type="project" value="UniProtKB-KW"/>
</dbReference>
<evidence type="ECO:0000256" key="11">
    <source>
        <dbReference type="NCBIfam" id="TIGR00232"/>
    </source>
</evidence>
<dbReference type="PATRIC" id="fig|1227739.3.peg.2862"/>
<keyword evidence="6 18" id="KW-0808">Transferase</keyword>
<evidence type="ECO:0000259" key="17">
    <source>
        <dbReference type="SMART" id="SM00861"/>
    </source>
</evidence>
<evidence type="ECO:0000313" key="18">
    <source>
        <dbReference type="EMBL" id="AHJ98269.1"/>
    </source>
</evidence>
<comment type="catalytic activity">
    <reaction evidence="10">
        <text>D-sedoheptulose 7-phosphate + D-glyceraldehyde 3-phosphate = aldehydo-D-ribose 5-phosphate + D-xylulose 5-phosphate</text>
        <dbReference type="Rhea" id="RHEA:10508"/>
        <dbReference type="ChEBI" id="CHEBI:57483"/>
        <dbReference type="ChEBI" id="CHEBI:57737"/>
        <dbReference type="ChEBI" id="CHEBI:58273"/>
        <dbReference type="ChEBI" id="CHEBI:59776"/>
        <dbReference type="EC" id="2.2.1.1"/>
    </reaction>
</comment>
<evidence type="ECO:0000256" key="15">
    <source>
        <dbReference type="PIRSR" id="PIRSR605478-4"/>
    </source>
</evidence>
<evidence type="ECO:0000256" key="5">
    <source>
        <dbReference type="ARBA" id="ARBA00013152"/>
    </source>
</evidence>
<dbReference type="Pfam" id="PF22613">
    <property type="entry name" value="Transketolase_C_1"/>
    <property type="match status" value="1"/>
</dbReference>
<dbReference type="InterPro" id="IPR005474">
    <property type="entry name" value="Transketolase_N"/>
</dbReference>
<dbReference type="EC" id="2.2.1.1" evidence="5 11"/>
<dbReference type="Gene3D" id="3.40.50.970">
    <property type="match status" value="2"/>
</dbReference>
<dbReference type="AlphaFoldDB" id="W8EYS5"/>
<comment type="similarity">
    <text evidence="3">Belongs to the transketolase family.</text>
</comment>
<dbReference type="SUPFAM" id="SSF52518">
    <property type="entry name" value="Thiamin diphosphate-binding fold (THDP-binding)"/>
    <property type="match status" value="2"/>
</dbReference>
<dbReference type="GO" id="GO:0004802">
    <property type="term" value="F:transketolase activity"/>
    <property type="evidence" value="ECO:0007669"/>
    <property type="project" value="UniProtKB-UniRule"/>
</dbReference>
<comment type="cofactor">
    <cofactor evidence="14">
        <name>thiamine diphosphate</name>
        <dbReference type="ChEBI" id="CHEBI:58937"/>
    </cofactor>
    <text evidence="14">Binds 1 thiamine pyrophosphate per subunit. During the reaction, the substrate forms a covalent intermediate with the cofactor.</text>
</comment>
<feature type="binding site" evidence="13">
    <location>
        <position position="514"/>
    </location>
    <ligand>
        <name>substrate</name>
    </ligand>
</feature>
<dbReference type="FunFam" id="3.40.50.970:FF:000004">
    <property type="entry name" value="Transketolase"/>
    <property type="match status" value="1"/>
</dbReference>
<dbReference type="GO" id="GO:0005829">
    <property type="term" value="C:cytosol"/>
    <property type="evidence" value="ECO:0007669"/>
    <property type="project" value="TreeGrafter"/>
</dbReference>
<dbReference type="FunFam" id="3.40.50.920:FF:000003">
    <property type="entry name" value="Transketolase"/>
    <property type="match status" value="1"/>
</dbReference>
<comment type="cofactor">
    <cofactor evidence="1">
        <name>Ca(2+)</name>
        <dbReference type="ChEBI" id="CHEBI:29108"/>
    </cofactor>
</comment>
<dbReference type="GO" id="GO:0009052">
    <property type="term" value="P:pentose-phosphate shunt, non-oxidative branch"/>
    <property type="evidence" value="ECO:0007669"/>
    <property type="project" value="UniProtKB-ARBA"/>
</dbReference>
<evidence type="ECO:0000256" key="3">
    <source>
        <dbReference type="ARBA" id="ARBA00007131"/>
    </source>
</evidence>
<keyword evidence="7 15" id="KW-0479">Metal-binding</keyword>
<proteinExistence type="inferred from homology"/>
<dbReference type="HOGENOM" id="CLU_009227_0_0_10"/>
<dbReference type="InterPro" id="IPR029061">
    <property type="entry name" value="THDP-binding"/>
</dbReference>
<feature type="binding site" evidence="14">
    <location>
        <position position="490"/>
    </location>
    <ligand>
        <name>thiamine diphosphate</name>
        <dbReference type="ChEBI" id="CHEBI:58937"/>
    </ligand>
</feature>
<feature type="binding site" evidence="15">
    <location>
        <position position="210"/>
    </location>
    <ligand>
        <name>Mg(2+)</name>
        <dbReference type="ChEBI" id="CHEBI:18420"/>
    </ligand>
</feature>
<dbReference type="CDD" id="cd07033">
    <property type="entry name" value="TPP_PYR_DXS_TK_like"/>
    <property type="match status" value="1"/>
</dbReference>
<evidence type="ECO:0000256" key="8">
    <source>
        <dbReference type="ARBA" id="ARBA00022842"/>
    </source>
</evidence>
<dbReference type="PROSITE" id="PS00801">
    <property type="entry name" value="TRANSKETOLASE_1"/>
    <property type="match status" value="1"/>
</dbReference>
<evidence type="ECO:0000256" key="4">
    <source>
        <dbReference type="ARBA" id="ARBA00011738"/>
    </source>
</evidence>
<dbReference type="PROSITE" id="PS00802">
    <property type="entry name" value="TRANSKETOLASE_2"/>
    <property type="match status" value="1"/>
</dbReference>
<keyword evidence="9 14" id="KW-0786">Thiamine pyrophosphate</keyword>
<dbReference type="Pfam" id="PF00456">
    <property type="entry name" value="Transketolase_N"/>
    <property type="match status" value="1"/>
</dbReference>
<evidence type="ECO:0000256" key="2">
    <source>
        <dbReference type="ARBA" id="ARBA00001941"/>
    </source>
</evidence>
<evidence type="ECO:0000256" key="14">
    <source>
        <dbReference type="PIRSR" id="PIRSR605478-3"/>
    </source>
</evidence>
<evidence type="ECO:0000256" key="16">
    <source>
        <dbReference type="PIRSR" id="PIRSR605478-5"/>
    </source>
</evidence>
<feature type="binding site" evidence="14">
    <location>
        <begin position="169"/>
        <end position="171"/>
    </location>
    <ligand>
        <name>thiamine diphosphate</name>
        <dbReference type="ChEBI" id="CHEBI:58937"/>
    </ligand>
</feature>
<dbReference type="Gene3D" id="3.40.50.920">
    <property type="match status" value="1"/>
</dbReference>
<feature type="binding site" evidence="13">
    <location>
        <position position="573"/>
    </location>
    <ligand>
        <name>substrate</name>
    </ligand>
</feature>
<name>W8EYS5_9BACT</name>
<feature type="binding site" evidence="13">
    <location>
        <position position="437"/>
    </location>
    <ligand>
        <name>substrate</name>
    </ligand>
</feature>
<feature type="binding site" evidence="15">
    <location>
        <position position="242"/>
    </location>
    <ligand>
        <name>Mg(2+)</name>
        <dbReference type="ChEBI" id="CHEBI:18420"/>
    </ligand>
</feature>
<dbReference type="EMBL" id="CP007145">
    <property type="protein sequence ID" value="AHJ98269.1"/>
    <property type="molecule type" value="Genomic_DNA"/>
</dbReference>
<dbReference type="NCBIfam" id="TIGR00232">
    <property type="entry name" value="tktlase_bact"/>
    <property type="match status" value="1"/>
</dbReference>
<sequence length="733" mass="79364">MPSGFELPAPITVSLPVFFLLIRHSLSHLPAFIRRSFVVVSHPFSSAVTKPLTSSADLAQQSVNTIRLLSVDMVQAANSGHPGLPLGAAPMAYVLFSRILRFNPQDPKWPNRDRFVLSAGHGSALLYSLLHLYGYDLSLDDLKAFRQLHSRTPGHPESNMTPGVEVTTGPLGQGFANGVGMAMAEAHLAAVYNKPGHVLQDHFTYAIVSDGDLMEGIAAESASLAGHLKLGKLIYLYDDNDICLDGPTNLSYTEDALARFEAYGWHTQRVTDGNDLDAIEAAIRAAQQETDRPSLISVKTIIGYGSPQEGTSKVHGSPLGPDNLKKAKEFFGFDPEATFVVPEEVRTHLAEAGQRGAELQAQWERQTEAYQQEFSTEWELFRASFAGELPANWDASLPVFTAADGALATRQASGKALNALKKSVPYLFGGSADLASSNEMPTSEAVSFQPGSYEHSNVWFGVREHAMGGAMNGMAHHGGVRPYGGTFLTFSDYMRGAIRLTALAESSATFVFTHDSIGLGEDGPTHQPVEQVAALRTIPNIIVLRPADANETVEAWRVALTKPKSPVVLILSRQKLPVLDQSQFNSAREGVAKGAYILREAEGGQPELILIATGSEVSLALQAQEALQQQGVATRVVSMPSWELFEQQPKAYQQQVLPPAVRKRVAIEAGSPLGWHKYATDEGTVIAMNRFGESGPGEAVMELFGFSVENVVKQARWVLAGQPEETEPKEILS</sequence>
<feature type="binding site" evidence="14">
    <location>
        <position position="240"/>
    </location>
    <ligand>
        <name>thiamine diphosphate</name>
        <dbReference type="ChEBI" id="CHEBI:58937"/>
    </ligand>
</feature>
<feature type="binding site" evidence="13">
    <location>
        <position position="526"/>
    </location>
    <ligand>
        <name>substrate</name>
    </ligand>
</feature>
<dbReference type="InterPro" id="IPR005478">
    <property type="entry name" value="Transketolase_bac-like"/>
</dbReference>
<protein>
    <recommendedName>
        <fullName evidence="5 11">Transketolase</fullName>
        <ecNumber evidence="5 11">2.2.1.1</ecNumber>
    </recommendedName>
</protein>
<evidence type="ECO:0000256" key="6">
    <source>
        <dbReference type="ARBA" id="ARBA00022679"/>
    </source>
</evidence>
<evidence type="ECO:0000256" key="7">
    <source>
        <dbReference type="ARBA" id="ARBA00022723"/>
    </source>
</evidence>
<evidence type="ECO:0000313" key="19">
    <source>
        <dbReference type="Proteomes" id="UP000019423"/>
    </source>
</evidence>
<comment type="cofactor">
    <cofactor evidence="15">
        <name>Mg(2+)</name>
        <dbReference type="ChEBI" id="CHEBI:18420"/>
    </cofactor>
    <text evidence="15">Binds 1 Mg(2+) ion per subunit. Can also utilize other divalent metal cations, such as Ca(2+), Mn(2+) and Co(2+).</text>
</comment>
<dbReference type="STRING" id="1227739.Hsw_2674"/>
<feature type="domain" description="Transketolase-like pyrimidine-binding" evidence="17">
    <location>
        <begin position="407"/>
        <end position="578"/>
    </location>
</feature>